<dbReference type="UniPathway" id="UPA00143"/>
<evidence type="ECO:0000256" key="2">
    <source>
        <dbReference type="ARBA" id="ARBA00009993"/>
    </source>
</evidence>
<keyword evidence="9" id="KW-1185">Reference proteome</keyword>
<dbReference type="KEGG" id="mtr:25485612"/>
<dbReference type="InterPro" id="IPR011333">
    <property type="entry name" value="SKP1/BTB/POZ_sf"/>
</dbReference>
<reference evidence="8" key="3">
    <citation type="submission" date="2015-04" db="UniProtKB">
        <authorList>
            <consortium name="EnsemblPlants"/>
        </authorList>
    </citation>
    <scope>IDENTIFICATION</scope>
    <source>
        <strain evidence="8">cv. Jemalong A17</strain>
    </source>
</reference>
<dbReference type="SMART" id="SM00512">
    <property type="entry name" value="Skp1"/>
    <property type="match status" value="1"/>
</dbReference>
<reference evidence="7" key="5">
    <citation type="journal article" date="2018" name="Nat. Plants">
        <title>Whole-genome landscape of Medicago truncatula symbiotic genes.</title>
        <authorList>
            <person name="Pecrix Y."/>
            <person name="Gamas P."/>
            <person name="Carrere S."/>
        </authorList>
    </citation>
    <scope>NUCLEOTIDE SEQUENCE</scope>
    <source>
        <tissue evidence="7">Leaves</tissue>
    </source>
</reference>
<dbReference type="GO" id="GO:0005634">
    <property type="term" value="C:nucleus"/>
    <property type="evidence" value="ECO:0000318"/>
    <property type="project" value="GO_Central"/>
</dbReference>
<feature type="domain" description="SKP1 component dimerisation" evidence="5">
    <location>
        <begin position="117"/>
        <end position="155"/>
    </location>
</feature>
<reference evidence="10" key="4">
    <citation type="journal article" date="2018" name="Nat. Plants">
        <title>Whole-genome landscape of Medicago truncatula symbiotic genes.</title>
        <authorList>
            <person name="Pecrix Y."/>
            <person name="Staton S.E."/>
            <person name="Sallet E."/>
            <person name="Lelandais-Briere C."/>
            <person name="Moreau S."/>
            <person name="Carrere S."/>
            <person name="Blein T."/>
            <person name="Jardinaud M.F."/>
            <person name="Latrasse D."/>
            <person name="Zouine M."/>
            <person name="Zahm M."/>
            <person name="Kreplak J."/>
            <person name="Mayjonade B."/>
            <person name="Satge C."/>
            <person name="Perez M."/>
            <person name="Cauet S."/>
            <person name="Marande W."/>
            <person name="Chantry-Darmon C."/>
            <person name="Lopez-Roques C."/>
            <person name="Bouchez O."/>
            <person name="Berard A."/>
            <person name="Debelle F."/>
            <person name="Munos S."/>
            <person name="Bendahmane A."/>
            <person name="Berges H."/>
            <person name="Niebel A."/>
            <person name="Buitink J."/>
            <person name="Frugier F."/>
            <person name="Benhamed M."/>
            <person name="Crespi M."/>
            <person name="Gouzy J."/>
            <person name="Gamas P."/>
        </authorList>
    </citation>
    <scope>NUCLEOTIDE SEQUENCE [LARGE SCALE GENOMIC DNA]</scope>
    <source>
        <strain evidence="10">cv. Jemalong A17</strain>
    </source>
</reference>
<dbReference type="Gene3D" id="3.30.710.10">
    <property type="entry name" value="Potassium Channel Kv1.1, Chain A"/>
    <property type="match status" value="1"/>
</dbReference>
<dbReference type="PIRSF" id="PIRSF028729">
    <property type="entry name" value="E3_ubiquit_lig_SCF_Skp"/>
    <property type="match status" value="1"/>
</dbReference>
<dbReference type="PANTHER" id="PTHR11165">
    <property type="entry name" value="SKP1"/>
    <property type="match status" value="1"/>
</dbReference>
<evidence type="ECO:0000256" key="4">
    <source>
        <dbReference type="PIRNR" id="PIRNR028729"/>
    </source>
</evidence>
<comment type="similarity">
    <text evidence="2 4">Belongs to the SKP1 family.</text>
</comment>
<dbReference type="Gramene" id="rna6718">
    <property type="protein sequence ID" value="RHN82547.1"/>
    <property type="gene ID" value="gene6718"/>
</dbReference>
<dbReference type="STRING" id="3880.A0A072W2B0"/>
<dbReference type="InterPro" id="IPR001232">
    <property type="entry name" value="SKP1-like"/>
</dbReference>
<keyword evidence="3 4" id="KW-0833">Ubl conjugation pathway</keyword>
<comment type="function">
    <text evidence="4">Involved in ubiquitination and subsequent proteasomal degradation of target proteins. Together with CUL1, RBX1 and a F-box protein, it forms a SCF E3 ubiquitin ligase complex. The functional specificity of this complex depends on the type of F-box protein. In the SCF complex, it serves as an adapter that links the F-box protein to CUL1.</text>
</comment>
<dbReference type="SUPFAM" id="SSF81382">
    <property type="entry name" value="Skp1 dimerisation domain-like"/>
    <property type="match status" value="1"/>
</dbReference>
<dbReference type="OrthoDB" id="7827685at2759"/>
<evidence type="ECO:0000313" key="10">
    <source>
        <dbReference type="Proteomes" id="UP000265566"/>
    </source>
</evidence>
<dbReference type="InterPro" id="IPR016897">
    <property type="entry name" value="SKP1"/>
</dbReference>
<evidence type="ECO:0000313" key="8">
    <source>
        <dbReference type="EnsemblPlants" id="KEH44355"/>
    </source>
</evidence>
<proteinExistence type="inferred from homology"/>
<name>A0A072W2B0_MEDTR</name>
<dbReference type="Proteomes" id="UP000265566">
    <property type="component" value="Chromosome 1"/>
</dbReference>
<evidence type="ECO:0000259" key="5">
    <source>
        <dbReference type="Pfam" id="PF01466"/>
    </source>
</evidence>
<sequence>MKVKCCDGIVLELEDALVYASLTVKQLIDEKIPSRRCFGVWIFDGKDENYEISFEKEISSKTLLKINEYVKKHADAASTSSNRISRSLRSWDLEFIKVDRHTLFALVLAAKYLQITDLINLSSETVRAKTRGKTPEKIHRYYNLKNDMTPQEEEEY</sequence>
<dbReference type="Pfam" id="PF01466">
    <property type="entry name" value="Skp1"/>
    <property type="match status" value="1"/>
</dbReference>
<dbReference type="GO" id="GO:0005737">
    <property type="term" value="C:cytoplasm"/>
    <property type="evidence" value="ECO:0000318"/>
    <property type="project" value="GO_Central"/>
</dbReference>
<dbReference type="InterPro" id="IPR016072">
    <property type="entry name" value="Skp1_comp_dimer"/>
</dbReference>
<dbReference type="GO" id="GO:0016301">
    <property type="term" value="F:kinase activity"/>
    <property type="evidence" value="ECO:0007669"/>
    <property type="project" value="UniProtKB-KW"/>
</dbReference>
<dbReference type="GO" id="GO:0031146">
    <property type="term" value="P:SCF-dependent proteasomal ubiquitin-dependent protein catabolic process"/>
    <property type="evidence" value="ECO:0000318"/>
    <property type="project" value="GO_Central"/>
</dbReference>
<comment type="pathway">
    <text evidence="1 4">Protein modification; protein ubiquitination.</text>
</comment>
<dbReference type="InterPro" id="IPR036296">
    <property type="entry name" value="SKP1-like_dim_sf"/>
</dbReference>
<reference evidence="6 9" key="1">
    <citation type="journal article" date="2011" name="Nature">
        <title>The Medicago genome provides insight into the evolution of rhizobial symbioses.</title>
        <authorList>
            <person name="Young N.D."/>
            <person name="Debelle F."/>
            <person name="Oldroyd G.E."/>
            <person name="Geurts R."/>
            <person name="Cannon S.B."/>
            <person name="Udvardi M.K."/>
            <person name="Benedito V.A."/>
            <person name="Mayer K.F."/>
            <person name="Gouzy J."/>
            <person name="Schoof H."/>
            <person name="Van de Peer Y."/>
            <person name="Proost S."/>
            <person name="Cook D.R."/>
            <person name="Meyers B.C."/>
            <person name="Spannagl M."/>
            <person name="Cheung F."/>
            <person name="De Mita S."/>
            <person name="Krishnakumar V."/>
            <person name="Gundlach H."/>
            <person name="Zhou S."/>
            <person name="Mudge J."/>
            <person name="Bharti A.K."/>
            <person name="Murray J.D."/>
            <person name="Naoumkina M.A."/>
            <person name="Rosen B."/>
            <person name="Silverstein K.A."/>
            <person name="Tang H."/>
            <person name="Rombauts S."/>
            <person name="Zhao P.X."/>
            <person name="Zhou P."/>
            <person name="Barbe V."/>
            <person name="Bardou P."/>
            <person name="Bechner M."/>
            <person name="Bellec A."/>
            <person name="Berger A."/>
            <person name="Berges H."/>
            <person name="Bidwell S."/>
            <person name="Bisseling T."/>
            <person name="Choisne N."/>
            <person name="Couloux A."/>
            <person name="Denny R."/>
            <person name="Deshpande S."/>
            <person name="Dai X."/>
            <person name="Doyle J.J."/>
            <person name="Dudez A.M."/>
            <person name="Farmer A.D."/>
            <person name="Fouteau S."/>
            <person name="Franken C."/>
            <person name="Gibelin C."/>
            <person name="Gish J."/>
            <person name="Goldstein S."/>
            <person name="Gonzalez A.J."/>
            <person name="Green P.J."/>
            <person name="Hallab A."/>
            <person name="Hartog M."/>
            <person name="Hua A."/>
            <person name="Humphray S.J."/>
            <person name="Jeong D.H."/>
            <person name="Jing Y."/>
            <person name="Jocker A."/>
            <person name="Kenton S.M."/>
            <person name="Kim D.J."/>
            <person name="Klee K."/>
            <person name="Lai H."/>
            <person name="Lang C."/>
            <person name="Lin S."/>
            <person name="Macmil S.L."/>
            <person name="Magdelenat G."/>
            <person name="Matthews L."/>
            <person name="McCorrison J."/>
            <person name="Monaghan E.L."/>
            <person name="Mun J.H."/>
            <person name="Najar F.Z."/>
            <person name="Nicholson C."/>
            <person name="Noirot C."/>
            <person name="O'Bleness M."/>
            <person name="Paule C.R."/>
            <person name="Poulain J."/>
            <person name="Prion F."/>
            <person name="Qin B."/>
            <person name="Qu C."/>
            <person name="Retzel E.F."/>
            <person name="Riddle C."/>
            <person name="Sallet E."/>
            <person name="Samain S."/>
            <person name="Samson N."/>
            <person name="Sanders I."/>
            <person name="Saurat O."/>
            <person name="Scarpelli C."/>
            <person name="Schiex T."/>
            <person name="Segurens B."/>
            <person name="Severin A.J."/>
            <person name="Sherrier D.J."/>
            <person name="Shi R."/>
            <person name="Sims S."/>
            <person name="Singer S.R."/>
            <person name="Sinharoy S."/>
            <person name="Sterck L."/>
            <person name="Viollet A."/>
            <person name="Wang B.B."/>
            <person name="Wang K."/>
            <person name="Wang M."/>
            <person name="Wang X."/>
            <person name="Warfsmann J."/>
            <person name="Weissenbach J."/>
            <person name="White D.D."/>
            <person name="White J.D."/>
            <person name="Wiley G.B."/>
            <person name="Wincker P."/>
            <person name="Xing Y."/>
            <person name="Yang L."/>
            <person name="Yao Z."/>
            <person name="Ying F."/>
            <person name="Zhai J."/>
            <person name="Zhou L."/>
            <person name="Zuber A."/>
            <person name="Denarie J."/>
            <person name="Dixon R.A."/>
            <person name="May G.D."/>
            <person name="Schwartz D.C."/>
            <person name="Rogers J."/>
            <person name="Quetier F."/>
            <person name="Town C.D."/>
            <person name="Roe B.A."/>
        </authorList>
    </citation>
    <scope>NUCLEOTIDE SEQUENCE [LARGE SCALE GENOMIC DNA]</scope>
    <source>
        <strain evidence="6">A17</strain>
        <strain evidence="8 9">cv. Jemalong A17</strain>
    </source>
</reference>
<evidence type="ECO:0000256" key="1">
    <source>
        <dbReference type="ARBA" id="ARBA00004906"/>
    </source>
</evidence>
<dbReference type="GO" id="GO:0016874">
    <property type="term" value="F:ligase activity"/>
    <property type="evidence" value="ECO:0007669"/>
    <property type="project" value="UniProtKB-KW"/>
</dbReference>
<protein>
    <recommendedName>
        <fullName evidence="4">SKP1-like protein</fullName>
    </recommendedName>
</protein>
<keyword evidence="7" id="KW-0808">Transferase</keyword>
<evidence type="ECO:0000313" key="9">
    <source>
        <dbReference type="Proteomes" id="UP000002051"/>
    </source>
</evidence>
<evidence type="ECO:0000313" key="7">
    <source>
        <dbReference type="EMBL" id="RHN82547.1"/>
    </source>
</evidence>
<evidence type="ECO:0000256" key="3">
    <source>
        <dbReference type="ARBA" id="ARBA00022786"/>
    </source>
</evidence>
<dbReference type="EMBL" id="PSQE01000001">
    <property type="protein sequence ID" value="RHN82547.1"/>
    <property type="molecule type" value="Genomic_DNA"/>
</dbReference>
<evidence type="ECO:0000313" key="6">
    <source>
        <dbReference type="EMBL" id="KEH44355.1"/>
    </source>
</evidence>
<dbReference type="GO" id="GO:0016567">
    <property type="term" value="P:protein ubiquitination"/>
    <property type="evidence" value="ECO:0007669"/>
    <property type="project" value="UniProtKB-UniRule"/>
</dbReference>
<dbReference type="GO" id="GO:0009867">
    <property type="term" value="P:jasmonic acid mediated signaling pathway"/>
    <property type="evidence" value="ECO:0007669"/>
    <property type="project" value="UniProtKB-ARBA"/>
</dbReference>
<dbReference type="Proteomes" id="UP000002051">
    <property type="component" value="Unassembled WGS sequence"/>
</dbReference>
<keyword evidence="7" id="KW-0418">Kinase</keyword>
<accession>A0A072W2B0</accession>
<reference evidence="6 9" key="2">
    <citation type="journal article" date="2014" name="BMC Genomics">
        <title>An improved genome release (version Mt4.0) for the model legume Medicago truncatula.</title>
        <authorList>
            <person name="Tang H."/>
            <person name="Krishnakumar V."/>
            <person name="Bidwell S."/>
            <person name="Rosen B."/>
            <person name="Chan A."/>
            <person name="Zhou S."/>
            <person name="Gentzbittel L."/>
            <person name="Childs K.L."/>
            <person name="Yandell M."/>
            <person name="Gundlach H."/>
            <person name="Mayer K.F."/>
            <person name="Schwartz D.C."/>
            <person name="Town C.D."/>
        </authorList>
    </citation>
    <scope>GENOME REANNOTATION</scope>
    <source>
        <strain evidence="6">A17</strain>
        <strain evidence="8 9">cv. Jemalong A17</strain>
    </source>
</reference>
<gene>
    <name evidence="8" type="primary">25485612</name>
    <name evidence="6" type="ordered locus">MTR_1g112590</name>
    <name evidence="7" type="ORF">MtrunA17_Chr1g0211011</name>
</gene>
<keyword evidence="6" id="KW-0436">Ligase</keyword>
<dbReference type="AlphaFoldDB" id="A0A072W2B0"/>
<comment type="subunit">
    <text evidence="4">Part of a SCF (SKP1-cullin-F-box) protein ligase complex.</text>
</comment>
<dbReference type="GO" id="GO:0097602">
    <property type="term" value="F:cullin family protein binding"/>
    <property type="evidence" value="ECO:0000318"/>
    <property type="project" value="GO_Central"/>
</dbReference>
<dbReference type="EMBL" id="CM001217">
    <property type="protein sequence ID" value="KEH44355.1"/>
    <property type="molecule type" value="Genomic_DNA"/>
</dbReference>
<organism evidence="6 9">
    <name type="scientific">Medicago truncatula</name>
    <name type="common">Barrel medic</name>
    <name type="synonym">Medicago tribuloides</name>
    <dbReference type="NCBI Taxonomy" id="3880"/>
    <lineage>
        <taxon>Eukaryota</taxon>
        <taxon>Viridiplantae</taxon>
        <taxon>Streptophyta</taxon>
        <taxon>Embryophyta</taxon>
        <taxon>Tracheophyta</taxon>
        <taxon>Spermatophyta</taxon>
        <taxon>Magnoliopsida</taxon>
        <taxon>eudicotyledons</taxon>
        <taxon>Gunneridae</taxon>
        <taxon>Pentapetalae</taxon>
        <taxon>rosids</taxon>
        <taxon>fabids</taxon>
        <taxon>Fabales</taxon>
        <taxon>Fabaceae</taxon>
        <taxon>Papilionoideae</taxon>
        <taxon>50 kb inversion clade</taxon>
        <taxon>NPAAA clade</taxon>
        <taxon>Hologalegina</taxon>
        <taxon>IRL clade</taxon>
        <taxon>Trifolieae</taxon>
        <taxon>Medicago</taxon>
    </lineage>
</organism>
<dbReference type="EnsemblPlants" id="KEH44355">
    <property type="protein sequence ID" value="KEH44355"/>
    <property type="gene ID" value="MTR_1g112590"/>
</dbReference>
<dbReference type="HOGENOM" id="CLU_059252_6_1_1"/>